<dbReference type="InterPro" id="IPR027417">
    <property type="entry name" value="P-loop_NTPase"/>
</dbReference>
<evidence type="ECO:0000313" key="2">
    <source>
        <dbReference type="Proteomes" id="UP001149411"/>
    </source>
</evidence>
<accession>A0A9Q4C506</accession>
<protein>
    <submittedName>
        <fullName evidence="1">Uncharacterized protein</fullName>
    </submittedName>
</protein>
<dbReference type="SUPFAM" id="SSF52540">
    <property type="entry name" value="P-loop containing nucleoside triphosphate hydrolases"/>
    <property type="match status" value="1"/>
</dbReference>
<name>A0A9Q4C506_9EURY</name>
<gene>
    <name evidence="1" type="ORF">EGH25_06730</name>
</gene>
<organism evidence="1 2">
    <name type="scientific">Halorutilus salinus</name>
    <dbReference type="NCBI Taxonomy" id="2487751"/>
    <lineage>
        <taxon>Archaea</taxon>
        <taxon>Methanobacteriati</taxon>
        <taxon>Methanobacteriota</taxon>
        <taxon>Stenosarchaea group</taxon>
        <taxon>Halobacteria</taxon>
        <taxon>Halorutilales</taxon>
        <taxon>Halorutilaceae</taxon>
        <taxon>Halorutilus</taxon>
    </lineage>
</organism>
<evidence type="ECO:0000313" key="1">
    <source>
        <dbReference type="EMBL" id="MCX2819044.1"/>
    </source>
</evidence>
<comment type="caution">
    <text evidence="1">The sequence shown here is derived from an EMBL/GenBank/DDBJ whole genome shotgun (WGS) entry which is preliminary data.</text>
</comment>
<dbReference type="RefSeq" id="WP_266086965.1">
    <property type="nucleotide sequence ID" value="NZ_RKLV01000005.1"/>
</dbReference>
<dbReference type="AlphaFoldDB" id="A0A9Q4C506"/>
<sequence>MSDSWLQQLYEKRVRQDRSLSILITDDANERGAGKSTLALKLAERFDRTDEGLVPEKATLSADRFRAAYSELPKGSSIILDEAEAELSKYRASSNTNKAIRDVISQGRILEKYIVFTAPASGVIDTDLKSLFDVWVLVKRRGKALVHECDYNPYGQHPLFRKKESIGWSDLESERLKEVYDGLSEVKERRLDGDEEAYEEAEHRSDLREQVETDVRNGLIRDIYGYDKMSQKEIAEAVGLSRSRVADIVAE</sequence>
<proteinExistence type="predicted"/>
<reference evidence="1" key="1">
    <citation type="submission" date="2022-09" db="EMBL/GenBank/DDBJ databases">
        <title>Haloadaptaus new haloarchaeum isolated from saline soil.</title>
        <authorList>
            <person name="Duran-Viseras A."/>
            <person name="Sanchez-Porro C."/>
            <person name="Ventosa A."/>
        </authorList>
    </citation>
    <scope>NUCLEOTIDE SEQUENCE</scope>
    <source>
        <strain evidence="1">F3-133</strain>
    </source>
</reference>
<dbReference type="Proteomes" id="UP001149411">
    <property type="component" value="Unassembled WGS sequence"/>
</dbReference>
<dbReference type="EMBL" id="RKLV01000005">
    <property type="protein sequence ID" value="MCX2819044.1"/>
    <property type="molecule type" value="Genomic_DNA"/>
</dbReference>
<keyword evidence="2" id="KW-1185">Reference proteome</keyword>